<organism evidence="2">
    <name type="scientific">uncultured Solirubrobacteraceae bacterium</name>
    <dbReference type="NCBI Taxonomy" id="1162706"/>
    <lineage>
        <taxon>Bacteria</taxon>
        <taxon>Bacillati</taxon>
        <taxon>Actinomycetota</taxon>
        <taxon>Thermoleophilia</taxon>
        <taxon>Solirubrobacterales</taxon>
        <taxon>Solirubrobacteraceae</taxon>
        <taxon>environmental samples</taxon>
    </lineage>
</organism>
<feature type="compositionally biased region" description="Basic and acidic residues" evidence="1">
    <location>
        <begin position="1"/>
        <end position="17"/>
    </location>
</feature>
<proteinExistence type="predicted"/>
<dbReference type="EMBL" id="CADCVS010000001">
    <property type="protein sequence ID" value="CAA9469650.1"/>
    <property type="molecule type" value="Genomic_DNA"/>
</dbReference>
<accession>A0A6J4RDE4</accession>
<reference evidence="2" key="1">
    <citation type="submission" date="2020-02" db="EMBL/GenBank/DDBJ databases">
        <authorList>
            <person name="Meier V. D."/>
        </authorList>
    </citation>
    <scope>NUCLEOTIDE SEQUENCE</scope>
    <source>
        <strain evidence="2">AVDCRST_MAG30</strain>
    </source>
</reference>
<feature type="non-terminal residue" evidence="2">
    <location>
        <position position="1"/>
    </location>
</feature>
<dbReference type="AlphaFoldDB" id="A0A6J4RDE4"/>
<evidence type="ECO:0000256" key="1">
    <source>
        <dbReference type="SAM" id="MobiDB-lite"/>
    </source>
</evidence>
<name>A0A6J4RDE4_9ACTN</name>
<sequence length="71" mass="7918">ADVHHAHDPHPRGRADDQEQPAAHPRGQPGDRAARRHRQGPVVDPRAVRLHQRGRGPRREDDGARLPRAGL</sequence>
<feature type="non-terminal residue" evidence="2">
    <location>
        <position position="71"/>
    </location>
</feature>
<gene>
    <name evidence="2" type="ORF">AVDCRST_MAG30-1</name>
</gene>
<feature type="region of interest" description="Disordered" evidence="1">
    <location>
        <begin position="1"/>
        <end position="71"/>
    </location>
</feature>
<protein>
    <submittedName>
        <fullName evidence="2">Uncharacterized protein</fullName>
    </submittedName>
</protein>
<evidence type="ECO:0000313" key="2">
    <source>
        <dbReference type="EMBL" id="CAA9469650.1"/>
    </source>
</evidence>